<keyword evidence="3" id="KW-1185">Reference proteome</keyword>
<dbReference type="AlphaFoldDB" id="A0A4Y7PFK9"/>
<gene>
    <name evidence="2" type="ORF">BD410DRAFT_810696</name>
</gene>
<feature type="region of interest" description="Disordered" evidence="1">
    <location>
        <begin position="196"/>
        <end position="230"/>
    </location>
</feature>
<dbReference type="Proteomes" id="UP000294933">
    <property type="component" value="Unassembled WGS sequence"/>
</dbReference>
<sequence length="505" mass="55313">PTLEADYNAYREKQRAKGEPVMRKFVFMNDMVKKSYLKETDEVKAEVEAYRLQAKDGEISEYLEQLQKEMSEDKAARYKRNHDIQVAQDGLPRFFQKLADTTTKKTGMVVTILVSGPEPKSGGDVTSFAVHSHLNGMNFAEYLGSKWEPTFALFNNFARDRIDEETRRSYALVSFDNAMSDGLEESEVVANTITADDTVGNTETPDPNTTKVGPPTQSTTSQAHPKADWQHVPSWPSDTVNPADLIAGIGPSHLNSQVEMGRNPFMGVGNSMLDMGLGTYQAPQSWSMDPAHTSTPSCTSTPAFSAEDLLNMIPPENAWTLDLNEMIDACHVPASTVNAESSTFLFFPSVPNDSYLSSGDAGTAAAGSSVFSMERTIPLTVASSFSSTPLESTTATISNSSSVFSFASAPLTIPVVPLANLDRTGWTGFIKDVVDLMMNRPVKGGSWDALATYYVALERQLGFLDPAPSDQLHKLLITDRPDEVKMWLRDGRSHENDAVIEDVDA</sequence>
<dbReference type="VEuPathDB" id="FungiDB:BD410DRAFT_810696"/>
<reference evidence="2 3" key="1">
    <citation type="submission" date="2018-06" db="EMBL/GenBank/DDBJ databases">
        <title>A transcriptomic atlas of mushroom development highlights an independent origin of complex multicellularity.</title>
        <authorList>
            <consortium name="DOE Joint Genome Institute"/>
            <person name="Krizsan K."/>
            <person name="Almasi E."/>
            <person name="Merenyi Z."/>
            <person name="Sahu N."/>
            <person name="Viragh M."/>
            <person name="Koszo T."/>
            <person name="Mondo S."/>
            <person name="Kiss B."/>
            <person name="Balint B."/>
            <person name="Kues U."/>
            <person name="Barry K."/>
            <person name="Hegedus J.C."/>
            <person name="Henrissat B."/>
            <person name="Johnson J."/>
            <person name="Lipzen A."/>
            <person name="Ohm R."/>
            <person name="Nagy I."/>
            <person name="Pangilinan J."/>
            <person name="Yan J."/>
            <person name="Xiong Y."/>
            <person name="Grigoriev I.V."/>
            <person name="Hibbett D.S."/>
            <person name="Nagy L.G."/>
        </authorList>
    </citation>
    <scope>NUCLEOTIDE SEQUENCE [LARGE SCALE GENOMIC DNA]</scope>
    <source>
        <strain evidence="2 3">SZMC22713</strain>
    </source>
</reference>
<feature type="compositionally biased region" description="Polar residues" evidence="1">
    <location>
        <begin position="196"/>
        <end position="223"/>
    </location>
</feature>
<name>A0A4Y7PFK9_9AGAM</name>
<evidence type="ECO:0000313" key="3">
    <source>
        <dbReference type="Proteomes" id="UP000294933"/>
    </source>
</evidence>
<feature type="non-terminal residue" evidence="2">
    <location>
        <position position="1"/>
    </location>
</feature>
<evidence type="ECO:0000313" key="2">
    <source>
        <dbReference type="EMBL" id="TDL13269.1"/>
    </source>
</evidence>
<organism evidence="2 3">
    <name type="scientific">Rickenella mellea</name>
    <dbReference type="NCBI Taxonomy" id="50990"/>
    <lineage>
        <taxon>Eukaryota</taxon>
        <taxon>Fungi</taxon>
        <taxon>Dikarya</taxon>
        <taxon>Basidiomycota</taxon>
        <taxon>Agaricomycotina</taxon>
        <taxon>Agaricomycetes</taxon>
        <taxon>Hymenochaetales</taxon>
        <taxon>Rickenellaceae</taxon>
        <taxon>Rickenella</taxon>
    </lineage>
</organism>
<evidence type="ECO:0000256" key="1">
    <source>
        <dbReference type="SAM" id="MobiDB-lite"/>
    </source>
</evidence>
<proteinExistence type="predicted"/>
<accession>A0A4Y7PFK9</accession>
<feature type="non-terminal residue" evidence="2">
    <location>
        <position position="505"/>
    </location>
</feature>
<dbReference type="EMBL" id="ML170778">
    <property type="protein sequence ID" value="TDL13269.1"/>
    <property type="molecule type" value="Genomic_DNA"/>
</dbReference>
<protein>
    <submittedName>
        <fullName evidence="2">Uncharacterized protein</fullName>
    </submittedName>
</protein>
<dbReference type="OrthoDB" id="2802806at2759"/>